<protein>
    <submittedName>
        <fullName evidence="2">PadR family transcriptional regulator</fullName>
    </submittedName>
</protein>
<proteinExistence type="predicted"/>
<evidence type="ECO:0000259" key="1">
    <source>
        <dbReference type="Pfam" id="PF03551"/>
    </source>
</evidence>
<dbReference type="Pfam" id="PF03551">
    <property type="entry name" value="PadR"/>
    <property type="match status" value="1"/>
</dbReference>
<name>A0AAU7DZH7_9MICO</name>
<dbReference type="SUPFAM" id="SSF46785">
    <property type="entry name" value="Winged helix' DNA-binding domain"/>
    <property type="match status" value="1"/>
</dbReference>
<gene>
    <name evidence="2" type="ORF">V5R04_05230</name>
</gene>
<dbReference type="InterPro" id="IPR036390">
    <property type="entry name" value="WH_DNA-bd_sf"/>
</dbReference>
<reference evidence="2" key="1">
    <citation type="submission" date="2024-02" db="EMBL/GenBank/DDBJ databases">
        <title>Tomenella chthoni gen. nov. sp. nov., a member of the family Jonesiaceae isolated from bat guano.</title>
        <authorList>
            <person name="Miller S.L."/>
            <person name="King J."/>
            <person name="Sankaranarayanan K."/>
            <person name="Lawson P.A."/>
        </authorList>
    </citation>
    <scope>NUCLEOTIDE SEQUENCE</scope>
    <source>
        <strain evidence="2">BS-20</strain>
    </source>
</reference>
<dbReference type="InterPro" id="IPR036388">
    <property type="entry name" value="WH-like_DNA-bd_sf"/>
</dbReference>
<dbReference type="PANTHER" id="PTHR33169">
    <property type="entry name" value="PADR-FAMILY TRANSCRIPTIONAL REGULATOR"/>
    <property type="match status" value="1"/>
</dbReference>
<evidence type="ECO:0000313" key="2">
    <source>
        <dbReference type="EMBL" id="XBH22623.1"/>
    </source>
</evidence>
<sequence>MVELMILGFLSEGPAHGYRLRKQMAQLSGYARIISDGTLYPAINRLVQAGLINRETKEPTSTDARQTLAITQAGRARLEERLSGANGLEITDANKFYVVMAFLSFLPSRFDRKKVLQRRLNFLDQPASFFYDGDVPLQLKDISDPYKRGILLSARATSRAERAWLKELIESLE</sequence>
<dbReference type="InterPro" id="IPR005149">
    <property type="entry name" value="Tscrpt_reg_PadR_N"/>
</dbReference>
<dbReference type="EMBL" id="CP146203">
    <property type="protein sequence ID" value="XBH22623.1"/>
    <property type="molecule type" value="Genomic_DNA"/>
</dbReference>
<dbReference type="Gene3D" id="1.10.10.10">
    <property type="entry name" value="Winged helix-like DNA-binding domain superfamily/Winged helix DNA-binding domain"/>
    <property type="match status" value="1"/>
</dbReference>
<dbReference type="PANTHER" id="PTHR33169:SF26">
    <property type="entry name" value="CONSERVED PROTEIN"/>
    <property type="match status" value="1"/>
</dbReference>
<feature type="domain" description="Transcription regulator PadR N-terminal" evidence="1">
    <location>
        <begin position="6"/>
        <end position="80"/>
    </location>
</feature>
<accession>A0AAU7DZH7</accession>
<dbReference type="InterPro" id="IPR052509">
    <property type="entry name" value="Metal_resp_DNA-bind_regulator"/>
</dbReference>
<organism evidence="2">
    <name type="scientific">Jonesiaceae bacterium BS-20</name>
    <dbReference type="NCBI Taxonomy" id="3120821"/>
    <lineage>
        <taxon>Bacteria</taxon>
        <taxon>Bacillati</taxon>
        <taxon>Actinomycetota</taxon>
        <taxon>Actinomycetes</taxon>
        <taxon>Micrococcales</taxon>
        <taxon>Jonesiaceae</taxon>
    </lineage>
</organism>
<dbReference type="AlphaFoldDB" id="A0AAU7DZH7"/>